<feature type="active site" description="Proton donor; for dehydratase activity" evidence="1">
    <location>
        <position position="657"/>
    </location>
</feature>
<dbReference type="PANTHER" id="PTHR43775">
    <property type="entry name" value="FATTY ACID SYNTHASE"/>
    <property type="match status" value="1"/>
</dbReference>
<accession>A0ABR4BJG9</accession>
<dbReference type="Pfam" id="PF14765">
    <property type="entry name" value="PS-DH"/>
    <property type="match status" value="1"/>
</dbReference>
<dbReference type="PROSITE" id="PS52019">
    <property type="entry name" value="PKS_MFAS_DH"/>
    <property type="match status" value="1"/>
</dbReference>
<dbReference type="PANTHER" id="PTHR43775:SF50">
    <property type="entry name" value="HIGHLY REDUCING POLYKETIDE SYNTHASE SRDA"/>
    <property type="match status" value="1"/>
</dbReference>
<dbReference type="SMART" id="SM00826">
    <property type="entry name" value="PKS_DH"/>
    <property type="match status" value="1"/>
</dbReference>
<evidence type="ECO:0000313" key="3">
    <source>
        <dbReference type="EMBL" id="KAL2057972.1"/>
    </source>
</evidence>
<evidence type="ECO:0000259" key="2">
    <source>
        <dbReference type="PROSITE" id="PS52019"/>
    </source>
</evidence>
<dbReference type="InterPro" id="IPR049551">
    <property type="entry name" value="PKS_DH_C"/>
</dbReference>
<proteinExistence type="predicted"/>
<dbReference type="EMBL" id="JBHFEH010000003">
    <property type="protein sequence ID" value="KAL2057972.1"/>
    <property type="molecule type" value="Genomic_DNA"/>
</dbReference>
<dbReference type="InterPro" id="IPR049900">
    <property type="entry name" value="PKS_mFAS_DH"/>
</dbReference>
<dbReference type="Proteomes" id="UP001590951">
    <property type="component" value="Unassembled WGS sequence"/>
</dbReference>
<evidence type="ECO:0000256" key="1">
    <source>
        <dbReference type="PROSITE-ProRule" id="PRU01363"/>
    </source>
</evidence>
<gene>
    <name evidence="3" type="ORF">ABVK25_001589</name>
</gene>
<sequence length="694" mass="77203">MVVDLASYVSQLNERTNLQDLAYTLSRHRPRLTTHGYLLASQPSLQSNLDPSRLNIENVGVSTKHLLAFVYTGQGAQWAGMGCQLIHQYPVFRNSIRCLDSCLRTLGSDLAPPWNLEASLLVSVETSDIHLAEKSQPVWTAVQIALTDLLHDWSVLPQVVSGHSSGEIGAAYAAGHLTARQVITTAFCRGLAVLKSQSIGAMVAVGLGQSRAQEITNELALHDNIKVACINSPESCPVSGDDVSPSKAEDLCEKTKDERESISLTPYEGYAYNGEKASSVQMVSTVTGMNVTPATVCSPAYWRENLESPVRYEDAVRIGLEGRQHHFIEVGHHPSLKLPIKQTATDLDKAHEHYLYSSVLVRDRGAVVPALNLIGTLFLHGHDEISFEKTIASDPESVAQRQSFLVDLPIYPWDYNKPTIWHEPRSFTEFRNRRYPRHELLGSRMPGGSKLTTTWRKILDVNEVNWLKDHRLGPSIVFPAAAYLAMAIEAMCQVSGLQLYQYPGIELRNFTFLKALDLDPKQRLRAEIFTEMRQEWISSTTASKRWWHFSVTSKSGDEAYPTAHANGLVSLSESLASIHRQIQLKRTNMEQQATHVWYNKFTKEGFNCGLQFAVVEEIFCDRARQAHHASATTHLLCGNNSGPGGRTQHIAYPISIDSMLQTAFIATTSGWVKNLQATVPRHDGLCSHFSSSYA</sequence>
<feature type="active site" description="Proton acceptor; for dehydratase activity" evidence="1">
    <location>
        <position position="470"/>
    </location>
</feature>
<dbReference type="InterPro" id="IPR016035">
    <property type="entry name" value="Acyl_Trfase/lysoPLipase"/>
</dbReference>
<dbReference type="SUPFAM" id="SSF52151">
    <property type="entry name" value="FabD/lysophospholipase-like"/>
    <property type="match status" value="1"/>
</dbReference>
<dbReference type="SMART" id="SM00827">
    <property type="entry name" value="PKS_AT"/>
    <property type="match status" value="1"/>
</dbReference>
<dbReference type="InterPro" id="IPR020807">
    <property type="entry name" value="PKS_DH"/>
</dbReference>
<dbReference type="InterPro" id="IPR050091">
    <property type="entry name" value="PKS_NRPS_Biosynth_Enz"/>
</dbReference>
<evidence type="ECO:0000313" key="4">
    <source>
        <dbReference type="Proteomes" id="UP001590951"/>
    </source>
</evidence>
<dbReference type="Gene3D" id="3.30.70.3290">
    <property type="match status" value="2"/>
</dbReference>
<dbReference type="InterPro" id="IPR016036">
    <property type="entry name" value="Malonyl_transacylase_ACP-bd"/>
</dbReference>
<keyword evidence="4" id="KW-1185">Reference proteome</keyword>
<dbReference type="Gene3D" id="3.10.129.110">
    <property type="entry name" value="Polyketide synthase dehydratase"/>
    <property type="match status" value="1"/>
</dbReference>
<comment type="caution">
    <text evidence="3">The sequence shown here is derived from an EMBL/GenBank/DDBJ whole genome shotgun (WGS) entry which is preliminary data.</text>
</comment>
<dbReference type="Pfam" id="PF21089">
    <property type="entry name" value="PKS_DH_N"/>
    <property type="match status" value="1"/>
</dbReference>
<feature type="region of interest" description="N-terminal hotdog fold" evidence="1">
    <location>
        <begin position="438"/>
        <end position="576"/>
    </location>
</feature>
<protein>
    <recommendedName>
        <fullName evidence="2">PKS/mFAS DH domain-containing protein</fullName>
    </recommendedName>
</protein>
<dbReference type="Gene3D" id="3.40.366.10">
    <property type="entry name" value="Malonyl-Coenzyme A Acyl Carrier Protein, domain 2"/>
    <property type="match status" value="2"/>
</dbReference>
<dbReference type="InterPro" id="IPR049552">
    <property type="entry name" value="PKS_DH_N"/>
</dbReference>
<dbReference type="InterPro" id="IPR042104">
    <property type="entry name" value="PKS_dehydratase_sf"/>
</dbReference>
<feature type="region of interest" description="C-terminal hotdog fold" evidence="1">
    <location>
        <begin position="589"/>
        <end position="694"/>
    </location>
</feature>
<dbReference type="InterPro" id="IPR001227">
    <property type="entry name" value="Ac_transferase_dom_sf"/>
</dbReference>
<name>A0ABR4BJG9_9LECA</name>
<dbReference type="InterPro" id="IPR014043">
    <property type="entry name" value="Acyl_transferase_dom"/>
</dbReference>
<organism evidence="3 4">
    <name type="scientific">Lepraria finkii</name>
    <dbReference type="NCBI Taxonomy" id="1340010"/>
    <lineage>
        <taxon>Eukaryota</taxon>
        <taxon>Fungi</taxon>
        <taxon>Dikarya</taxon>
        <taxon>Ascomycota</taxon>
        <taxon>Pezizomycotina</taxon>
        <taxon>Lecanoromycetes</taxon>
        <taxon>OSLEUM clade</taxon>
        <taxon>Lecanoromycetidae</taxon>
        <taxon>Lecanorales</taxon>
        <taxon>Lecanorineae</taxon>
        <taxon>Stereocaulaceae</taxon>
        <taxon>Lepraria</taxon>
    </lineage>
</organism>
<feature type="domain" description="PKS/mFAS DH" evidence="2">
    <location>
        <begin position="438"/>
        <end position="694"/>
    </location>
</feature>
<dbReference type="SUPFAM" id="SSF55048">
    <property type="entry name" value="Probable ACP-binding domain of malonyl-CoA ACP transacylase"/>
    <property type="match status" value="1"/>
</dbReference>
<dbReference type="Pfam" id="PF00698">
    <property type="entry name" value="Acyl_transf_1"/>
    <property type="match status" value="1"/>
</dbReference>
<reference evidence="3 4" key="1">
    <citation type="submission" date="2024-09" db="EMBL/GenBank/DDBJ databases">
        <title>Rethinking Asexuality: The Enigmatic Case of Functional Sexual Genes in Lepraria (Stereocaulaceae).</title>
        <authorList>
            <person name="Doellman M."/>
            <person name="Sun Y."/>
            <person name="Barcenas-Pena A."/>
            <person name="Lumbsch H.T."/>
            <person name="Grewe F."/>
        </authorList>
    </citation>
    <scope>NUCLEOTIDE SEQUENCE [LARGE SCALE GENOMIC DNA]</scope>
    <source>
        <strain evidence="3 4">Grewe 0041</strain>
    </source>
</reference>